<organism evidence="1 2">
    <name type="scientific">Streptomyces collinus (strain DSM 40733 / Tue 365)</name>
    <dbReference type="NCBI Taxonomy" id="1214242"/>
    <lineage>
        <taxon>Bacteria</taxon>
        <taxon>Bacillati</taxon>
        <taxon>Actinomycetota</taxon>
        <taxon>Actinomycetes</taxon>
        <taxon>Kitasatosporales</taxon>
        <taxon>Streptomycetaceae</taxon>
        <taxon>Streptomyces</taxon>
    </lineage>
</organism>
<dbReference type="KEGG" id="sci:B446_35858"/>
<dbReference type="Proteomes" id="UP000015423">
    <property type="component" value="Plasmid pSCO2"/>
</dbReference>
<dbReference type="EMBL" id="CP006261">
    <property type="protein sequence ID" value="AGS73930.1"/>
    <property type="molecule type" value="Genomic_DNA"/>
</dbReference>
<sequence length="95" mass="10546">MGDMPCVWCLLWLNTAPERRPVEILAYPYGATAEREPEPVPVRGWAHAEELTYGGQFHIRESRDGTYFGLDAKTLVSGDACCIGHAVGALRSRVR</sequence>
<keyword evidence="2" id="KW-1185">Reference proteome</keyword>
<geneLocation type="plasmid" evidence="1 2">
    <name>pSCO2</name>
</geneLocation>
<proteinExistence type="predicted"/>
<dbReference type="HOGENOM" id="CLU_2371458_0_0_11"/>
<protein>
    <submittedName>
        <fullName evidence="1">Uncharacterized protein</fullName>
    </submittedName>
</protein>
<dbReference type="PATRIC" id="fig|1214242.5.peg.7309"/>
<dbReference type="AlphaFoldDB" id="S5W1H9"/>
<accession>S5W1H9</accession>
<evidence type="ECO:0000313" key="1">
    <source>
        <dbReference type="EMBL" id="AGS73930.1"/>
    </source>
</evidence>
<dbReference type="RefSeq" id="WP_020943831.1">
    <property type="nucleotide sequence ID" value="NC_021986.1"/>
</dbReference>
<evidence type="ECO:0000313" key="2">
    <source>
        <dbReference type="Proteomes" id="UP000015423"/>
    </source>
</evidence>
<keyword evidence="1" id="KW-0614">Plasmid</keyword>
<gene>
    <name evidence="1" type="ORF">B446_35858</name>
</gene>
<name>S5W1H9_STRC3</name>
<reference evidence="1 2" key="1">
    <citation type="submission" date="2012-10" db="EMBL/GenBank/DDBJ databases">
        <title>The complete genome sequence of Streptomyces collinus Tu 365.</title>
        <authorList>
            <person name="Ruckert C."/>
            <person name="Szczepanowski R."/>
            <person name="Goesmann A."/>
            <person name="Pross E.K."/>
            <person name="Musiol E.M."/>
            <person name="Blin K."/>
            <person name="Wohlleben W."/>
            <person name="Puhler A."/>
            <person name="Weber T."/>
            <person name="Kalinowski J."/>
        </authorList>
    </citation>
    <scope>NUCLEOTIDE SEQUENCE [LARGE SCALE GENOMIC DNA]</scope>
    <source>
        <strain evidence="2">DSM 40733 / Tue 365</strain>
        <plasmid evidence="1 2">pSCO2</plasmid>
    </source>
</reference>